<dbReference type="eggNOG" id="COG0731">
    <property type="taxonomic scope" value="Bacteria"/>
</dbReference>
<dbReference type="KEGG" id="hor:Hore_04120"/>
<dbReference type="STRING" id="373903.Hore_04120"/>
<keyword evidence="6" id="KW-0411">Iron-sulfur</keyword>
<feature type="domain" description="Radical SAM core" evidence="7">
    <location>
        <begin position="10"/>
        <end position="246"/>
    </location>
</feature>
<dbReference type="SFLD" id="SFLDS00029">
    <property type="entry name" value="Radical_SAM"/>
    <property type="match status" value="1"/>
</dbReference>
<name>B8D1U3_HALOH</name>
<evidence type="ECO:0000256" key="6">
    <source>
        <dbReference type="ARBA" id="ARBA00023014"/>
    </source>
</evidence>
<evidence type="ECO:0000256" key="2">
    <source>
        <dbReference type="ARBA" id="ARBA00022485"/>
    </source>
</evidence>
<dbReference type="SMART" id="SM00729">
    <property type="entry name" value="Elp3"/>
    <property type="match status" value="1"/>
</dbReference>
<dbReference type="InterPro" id="IPR013785">
    <property type="entry name" value="Aldolase_TIM"/>
</dbReference>
<protein>
    <submittedName>
        <fullName evidence="8">Radical SAM domain protein</fullName>
    </submittedName>
</protein>
<dbReference type="OrthoDB" id="9795504at2"/>
<dbReference type="PANTHER" id="PTHR43787">
    <property type="entry name" value="FEMO COFACTOR BIOSYNTHESIS PROTEIN NIFB-RELATED"/>
    <property type="match status" value="1"/>
</dbReference>
<proteinExistence type="predicted"/>
<dbReference type="InterPro" id="IPR007197">
    <property type="entry name" value="rSAM"/>
</dbReference>
<dbReference type="GO" id="GO:0046872">
    <property type="term" value="F:metal ion binding"/>
    <property type="evidence" value="ECO:0007669"/>
    <property type="project" value="UniProtKB-KW"/>
</dbReference>
<accession>B8D1U3</accession>
<evidence type="ECO:0000256" key="4">
    <source>
        <dbReference type="ARBA" id="ARBA00022723"/>
    </source>
</evidence>
<sequence length="311" mass="34767">MEIFGPIPSRRLGKSLGINIIPPKVCSYSCVYCQVGRTKKMCINPVEVDDKEEIKENVRQKLDLLEQRGERVDYLTFIADGEPTLASNLAEIIKSVRDFNINTAIITNSSTIDRPGVKESLKMVDWVSLKCDAYTEEVWHKINRPHGGLEPGKIKNGMIEFSRDYSGKMVTETMLVKGINDSEEELKSIASFLNEIKPDVSYISIPTRPPAEEYAVSPTPESINRAYNIFKSQGLTPELLIGYEGSGFASTGNIKEDILSITSVHPLKQEAIVALLKKADASWNEVNSLIEEGRITVVEYNGSKFYVRTIK</sequence>
<dbReference type="PROSITE" id="PS51918">
    <property type="entry name" value="RADICAL_SAM"/>
    <property type="match status" value="1"/>
</dbReference>
<evidence type="ECO:0000313" key="9">
    <source>
        <dbReference type="Proteomes" id="UP000000719"/>
    </source>
</evidence>
<dbReference type="CDD" id="cd01335">
    <property type="entry name" value="Radical_SAM"/>
    <property type="match status" value="1"/>
</dbReference>
<dbReference type="Proteomes" id="UP000000719">
    <property type="component" value="Chromosome"/>
</dbReference>
<dbReference type="SFLD" id="SFLDG01083">
    <property type="entry name" value="Uncharacterised_Radical_SAM_Su"/>
    <property type="match status" value="1"/>
</dbReference>
<keyword evidence="2" id="KW-0004">4Fe-4S</keyword>
<dbReference type="Pfam" id="PF04055">
    <property type="entry name" value="Radical_SAM"/>
    <property type="match status" value="1"/>
</dbReference>
<dbReference type="GO" id="GO:0003824">
    <property type="term" value="F:catalytic activity"/>
    <property type="evidence" value="ECO:0007669"/>
    <property type="project" value="InterPro"/>
</dbReference>
<organism evidence="8 9">
    <name type="scientific">Halothermothrix orenii (strain H 168 / OCM 544 / DSM 9562)</name>
    <dbReference type="NCBI Taxonomy" id="373903"/>
    <lineage>
        <taxon>Bacteria</taxon>
        <taxon>Bacillati</taxon>
        <taxon>Bacillota</taxon>
        <taxon>Clostridia</taxon>
        <taxon>Halanaerobiales</taxon>
        <taxon>Halothermotrichaceae</taxon>
        <taxon>Halothermothrix</taxon>
    </lineage>
</organism>
<evidence type="ECO:0000256" key="1">
    <source>
        <dbReference type="ARBA" id="ARBA00001966"/>
    </source>
</evidence>
<gene>
    <name evidence="8" type="ordered locus">Hore_04120</name>
</gene>
<keyword evidence="9" id="KW-1185">Reference proteome</keyword>
<dbReference type="InterPro" id="IPR058240">
    <property type="entry name" value="rSAM_sf"/>
</dbReference>
<dbReference type="Gene3D" id="3.20.20.70">
    <property type="entry name" value="Aldolase class I"/>
    <property type="match status" value="1"/>
</dbReference>
<evidence type="ECO:0000313" key="8">
    <source>
        <dbReference type="EMBL" id="ACL69170.1"/>
    </source>
</evidence>
<dbReference type="InterPro" id="IPR006638">
    <property type="entry name" value="Elp3/MiaA/NifB-like_rSAM"/>
</dbReference>
<comment type="cofactor">
    <cofactor evidence="1">
        <name>[4Fe-4S] cluster</name>
        <dbReference type="ChEBI" id="CHEBI:49883"/>
    </cofactor>
</comment>
<evidence type="ECO:0000259" key="7">
    <source>
        <dbReference type="PROSITE" id="PS51918"/>
    </source>
</evidence>
<dbReference type="InterPro" id="IPR040084">
    <property type="entry name" value="GTPase_Obg"/>
</dbReference>
<dbReference type="SUPFAM" id="SSF102114">
    <property type="entry name" value="Radical SAM enzymes"/>
    <property type="match status" value="1"/>
</dbReference>
<reference evidence="8 9" key="1">
    <citation type="journal article" date="2009" name="PLoS ONE">
        <title>Genome analysis of the anaerobic thermohalophilic bacterium Halothermothrix orenii.</title>
        <authorList>
            <person name="Mavromatis K."/>
            <person name="Ivanova N."/>
            <person name="Anderson I."/>
            <person name="Lykidis A."/>
            <person name="Hooper S.D."/>
            <person name="Sun H."/>
            <person name="Kunin V."/>
            <person name="Lapidus A."/>
            <person name="Hugenholtz P."/>
            <person name="Patel B."/>
            <person name="Kyrpides N.C."/>
        </authorList>
    </citation>
    <scope>NUCLEOTIDE SEQUENCE [LARGE SCALE GENOMIC DNA]</scope>
    <source>
        <strain evidence="9">H 168 / OCM 544 / DSM 9562</strain>
    </source>
</reference>
<evidence type="ECO:0000256" key="3">
    <source>
        <dbReference type="ARBA" id="ARBA00022691"/>
    </source>
</evidence>
<dbReference type="HOGENOM" id="CLU_058377_0_0_9"/>
<dbReference type="RefSeq" id="WP_012635358.1">
    <property type="nucleotide sequence ID" value="NC_011899.1"/>
</dbReference>
<keyword evidence="5" id="KW-0408">Iron</keyword>
<dbReference type="AlphaFoldDB" id="B8D1U3"/>
<evidence type="ECO:0000256" key="5">
    <source>
        <dbReference type="ARBA" id="ARBA00023004"/>
    </source>
</evidence>
<dbReference type="GO" id="GO:0051539">
    <property type="term" value="F:4 iron, 4 sulfur cluster binding"/>
    <property type="evidence" value="ECO:0007669"/>
    <property type="project" value="UniProtKB-KW"/>
</dbReference>
<dbReference type="PANTHER" id="PTHR43787:SF11">
    <property type="entry name" value="UPF0026 PROTEIN SLR1464"/>
    <property type="match status" value="1"/>
</dbReference>
<keyword evidence="3" id="KW-0949">S-adenosyl-L-methionine</keyword>
<dbReference type="EMBL" id="CP001098">
    <property type="protein sequence ID" value="ACL69170.1"/>
    <property type="molecule type" value="Genomic_DNA"/>
</dbReference>
<keyword evidence="4" id="KW-0479">Metal-binding</keyword>